<organism evidence="2 3">
    <name type="scientific">Paxillus rubicundulus Ve08.2h10</name>
    <dbReference type="NCBI Taxonomy" id="930991"/>
    <lineage>
        <taxon>Eukaryota</taxon>
        <taxon>Fungi</taxon>
        <taxon>Dikarya</taxon>
        <taxon>Basidiomycota</taxon>
        <taxon>Agaricomycotina</taxon>
        <taxon>Agaricomycetes</taxon>
        <taxon>Agaricomycetidae</taxon>
        <taxon>Boletales</taxon>
        <taxon>Paxilineae</taxon>
        <taxon>Paxillaceae</taxon>
        <taxon>Paxillus</taxon>
    </lineage>
</organism>
<feature type="region of interest" description="Disordered" evidence="1">
    <location>
        <begin position="20"/>
        <end position="46"/>
    </location>
</feature>
<name>A0A0D0CNS9_9AGAM</name>
<reference evidence="2 3" key="1">
    <citation type="submission" date="2014-04" db="EMBL/GenBank/DDBJ databases">
        <authorList>
            <consortium name="DOE Joint Genome Institute"/>
            <person name="Kuo A."/>
            <person name="Kohler A."/>
            <person name="Jargeat P."/>
            <person name="Nagy L.G."/>
            <person name="Floudas D."/>
            <person name="Copeland A."/>
            <person name="Barry K.W."/>
            <person name="Cichocki N."/>
            <person name="Veneault-Fourrey C."/>
            <person name="LaButti K."/>
            <person name="Lindquist E.A."/>
            <person name="Lipzen A."/>
            <person name="Lundell T."/>
            <person name="Morin E."/>
            <person name="Murat C."/>
            <person name="Sun H."/>
            <person name="Tunlid A."/>
            <person name="Henrissat B."/>
            <person name="Grigoriev I.V."/>
            <person name="Hibbett D.S."/>
            <person name="Martin F."/>
            <person name="Nordberg H.P."/>
            <person name="Cantor M.N."/>
            <person name="Hua S.X."/>
        </authorList>
    </citation>
    <scope>NUCLEOTIDE SEQUENCE [LARGE SCALE GENOMIC DNA]</scope>
    <source>
        <strain evidence="2 3">Ve08.2h10</strain>
    </source>
</reference>
<evidence type="ECO:0000313" key="3">
    <source>
        <dbReference type="Proteomes" id="UP000054538"/>
    </source>
</evidence>
<sequence>MGSERIYLAVERRYKLRCSGKAESQTPMFRESRDTNSDSLSSPKLSQLSLPLPSLHQDHQIQWQINPYLQTA</sequence>
<accession>A0A0D0CNS9</accession>
<gene>
    <name evidence="2" type="ORF">PAXRUDRAFT_22016</name>
</gene>
<dbReference type="InParanoid" id="A0A0D0CNS9"/>
<proteinExistence type="predicted"/>
<dbReference type="AlphaFoldDB" id="A0A0D0CNS9"/>
<keyword evidence="3" id="KW-1185">Reference proteome</keyword>
<reference evidence="3" key="2">
    <citation type="submission" date="2015-01" db="EMBL/GenBank/DDBJ databases">
        <title>Evolutionary Origins and Diversification of the Mycorrhizal Mutualists.</title>
        <authorList>
            <consortium name="DOE Joint Genome Institute"/>
            <consortium name="Mycorrhizal Genomics Consortium"/>
            <person name="Kohler A."/>
            <person name="Kuo A."/>
            <person name="Nagy L.G."/>
            <person name="Floudas D."/>
            <person name="Copeland A."/>
            <person name="Barry K.W."/>
            <person name="Cichocki N."/>
            <person name="Veneault-Fourrey C."/>
            <person name="LaButti K."/>
            <person name="Lindquist E.A."/>
            <person name="Lipzen A."/>
            <person name="Lundell T."/>
            <person name="Morin E."/>
            <person name="Murat C."/>
            <person name="Riley R."/>
            <person name="Ohm R."/>
            <person name="Sun H."/>
            <person name="Tunlid A."/>
            <person name="Henrissat B."/>
            <person name="Grigoriev I.V."/>
            <person name="Hibbett D.S."/>
            <person name="Martin F."/>
        </authorList>
    </citation>
    <scope>NUCLEOTIDE SEQUENCE [LARGE SCALE GENOMIC DNA]</scope>
    <source>
        <strain evidence="3">Ve08.2h10</strain>
    </source>
</reference>
<protein>
    <submittedName>
        <fullName evidence="2">Uncharacterized protein</fullName>
    </submittedName>
</protein>
<dbReference type="EMBL" id="KN830858">
    <property type="protein sequence ID" value="KIK72416.1"/>
    <property type="molecule type" value="Genomic_DNA"/>
</dbReference>
<evidence type="ECO:0000256" key="1">
    <source>
        <dbReference type="SAM" id="MobiDB-lite"/>
    </source>
</evidence>
<evidence type="ECO:0000313" key="2">
    <source>
        <dbReference type="EMBL" id="KIK72416.1"/>
    </source>
</evidence>
<dbReference type="Proteomes" id="UP000054538">
    <property type="component" value="Unassembled WGS sequence"/>
</dbReference>
<dbReference type="HOGENOM" id="CLU_2722940_0_0_1"/>